<dbReference type="Proteomes" id="UP001472677">
    <property type="component" value="Unassembled WGS sequence"/>
</dbReference>
<comment type="caution">
    <text evidence="3">The sequence shown here is derived from an EMBL/GenBank/DDBJ whole genome shotgun (WGS) entry which is preliminary data.</text>
</comment>
<feature type="compositionally biased region" description="Polar residues" evidence="1">
    <location>
        <begin position="123"/>
        <end position="144"/>
    </location>
</feature>
<feature type="region of interest" description="Disordered" evidence="1">
    <location>
        <begin position="51"/>
        <end position="187"/>
    </location>
</feature>
<organism evidence="3 4">
    <name type="scientific">Hibiscus sabdariffa</name>
    <name type="common">roselle</name>
    <dbReference type="NCBI Taxonomy" id="183260"/>
    <lineage>
        <taxon>Eukaryota</taxon>
        <taxon>Viridiplantae</taxon>
        <taxon>Streptophyta</taxon>
        <taxon>Embryophyta</taxon>
        <taxon>Tracheophyta</taxon>
        <taxon>Spermatophyta</taxon>
        <taxon>Magnoliopsida</taxon>
        <taxon>eudicotyledons</taxon>
        <taxon>Gunneridae</taxon>
        <taxon>Pentapetalae</taxon>
        <taxon>rosids</taxon>
        <taxon>malvids</taxon>
        <taxon>Malvales</taxon>
        <taxon>Malvaceae</taxon>
        <taxon>Malvoideae</taxon>
        <taxon>Hibiscus</taxon>
    </lineage>
</organism>
<proteinExistence type="predicted"/>
<keyword evidence="2" id="KW-0732">Signal</keyword>
<sequence length="187" mass="19820">MATSSIVVTNSLLLTCAALVLVLLPACTEARFFPTVGSTCKGLISMVTDLGNKIPKSPPSPKPAPSKHQGTNDEPENQASASVCQLESRVFNSGKMPKSPPSPNPAPSRRQATNGQPAAPSEHQGTIEQPTCESWSTPDFQFNSVAADLGKTGWSPLSPMPALRKGQEIIEQPIQERSSQDFHVASS</sequence>
<evidence type="ECO:0000256" key="2">
    <source>
        <dbReference type="SAM" id="SignalP"/>
    </source>
</evidence>
<protein>
    <submittedName>
        <fullName evidence="3">Uncharacterized protein</fullName>
    </submittedName>
</protein>
<reference evidence="3 4" key="1">
    <citation type="journal article" date="2024" name="G3 (Bethesda)">
        <title>Genome assembly of Hibiscus sabdariffa L. provides insights into metabolisms of medicinal natural products.</title>
        <authorList>
            <person name="Kim T."/>
        </authorList>
    </citation>
    <scope>NUCLEOTIDE SEQUENCE [LARGE SCALE GENOMIC DNA]</scope>
    <source>
        <strain evidence="3">TK-2024</strain>
        <tissue evidence="3">Old leaves</tissue>
    </source>
</reference>
<name>A0ABR2F6S8_9ROSI</name>
<feature type="signal peptide" evidence="2">
    <location>
        <begin position="1"/>
        <end position="30"/>
    </location>
</feature>
<feature type="chain" id="PRO_5045790797" evidence="2">
    <location>
        <begin position="31"/>
        <end position="187"/>
    </location>
</feature>
<evidence type="ECO:0000313" key="3">
    <source>
        <dbReference type="EMBL" id="KAK8572697.1"/>
    </source>
</evidence>
<dbReference type="EMBL" id="JBBPBM010000008">
    <property type="protein sequence ID" value="KAK8572697.1"/>
    <property type="molecule type" value="Genomic_DNA"/>
</dbReference>
<evidence type="ECO:0000313" key="4">
    <source>
        <dbReference type="Proteomes" id="UP001472677"/>
    </source>
</evidence>
<gene>
    <name evidence="3" type="ORF">V6N12_028744</name>
</gene>
<keyword evidence="4" id="KW-1185">Reference proteome</keyword>
<accession>A0ABR2F6S8</accession>
<evidence type="ECO:0000256" key="1">
    <source>
        <dbReference type="SAM" id="MobiDB-lite"/>
    </source>
</evidence>